<reference evidence="1" key="1">
    <citation type="journal article" date="2023" name="IScience">
        <title>Live-bearing cockroach genome reveals convergent evolutionary mechanisms linked to viviparity in insects and beyond.</title>
        <authorList>
            <person name="Fouks B."/>
            <person name="Harrison M.C."/>
            <person name="Mikhailova A.A."/>
            <person name="Marchal E."/>
            <person name="English S."/>
            <person name="Carruthers M."/>
            <person name="Jennings E.C."/>
            <person name="Chiamaka E.L."/>
            <person name="Frigard R.A."/>
            <person name="Pippel M."/>
            <person name="Attardo G.M."/>
            <person name="Benoit J.B."/>
            <person name="Bornberg-Bauer E."/>
            <person name="Tobe S.S."/>
        </authorList>
    </citation>
    <scope>NUCLEOTIDE SEQUENCE</scope>
    <source>
        <strain evidence="1">Stay&amp;Tobe</strain>
    </source>
</reference>
<evidence type="ECO:0000313" key="2">
    <source>
        <dbReference type="Proteomes" id="UP001233999"/>
    </source>
</evidence>
<dbReference type="AlphaFoldDB" id="A0AAD7ZHZ6"/>
<feature type="non-terminal residue" evidence="1">
    <location>
        <position position="359"/>
    </location>
</feature>
<feature type="non-terminal residue" evidence="1">
    <location>
        <position position="1"/>
    </location>
</feature>
<organism evidence="1 2">
    <name type="scientific">Diploptera punctata</name>
    <name type="common">Pacific beetle cockroach</name>
    <dbReference type="NCBI Taxonomy" id="6984"/>
    <lineage>
        <taxon>Eukaryota</taxon>
        <taxon>Metazoa</taxon>
        <taxon>Ecdysozoa</taxon>
        <taxon>Arthropoda</taxon>
        <taxon>Hexapoda</taxon>
        <taxon>Insecta</taxon>
        <taxon>Pterygota</taxon>
        <taxon>Neoptera</taxon>
        <taxon>Polyneoptera</taxon>
        <taxon>Dictyoptera</taxon>
        <taxon>Blattodea</taxon>
        <taxon>Blaberoidea</taxon>
        <taxon>Blaberidae</taxon>
        <taxon>Diplopterinae</taxon>
        <taxon>Diploptera</taxon>
    </lineage>
</organism>
<name>A0AAD7ZHZ6_DIPPU</name>
<sequence length="359" mass="41745">LLINFSRIMNSVVEKEFGKIWILCFVASNLDQTNFPSQEPVAFNNKLKYTKDVKTCRDLLYKPTNICSYLPTGVSKNSRSYRKRIKKSNQHQQYSQASFTKRVTSLGKFCPFSLHVANLRDRVLVHPFHRFSLLGVIIQVIIIRYSPQLTSDLCSAKNFVLRRKNGIESPLNNLHPLHHTQKLGTCSMNEDTTTAQYRIVIKYVKTCIPKPQLTDPDVSAYRYYSMASPCFFFSPQKNDRRIFSLQLRGRIVSLYFRNKRKPDCGLLTVEINDVAVLRLKLGFLSIQLELEINPKKKLGKYYNFVSHKQHASRCLCAIYRETDLRRKRIDTRPPPLGPDLAPRFLHVELTLDERIKKLK</sequence>
<dbReference type="EMBL" id="JASPKZ010008050">
    <property type="protein sequence ID" value="KAJ9581034.1"/>
    <property type="molecule type" value="Genomic_DNA"/>
</dbReference>
<dbReference type="Proteomes" id="UP001233999">
    <property type="component" value="Unassembled WGS sequence"/>
</dbReference>
<gene>
    <name evidence="1" type="ORF">L9F63_023788</name>
</gene>
<evidence type="ECO:0000313" key="1">
    <source>
        <dbReference type="EMBL" id="KAJ9581034.1"/>
    </source>
</evidence>
<proteinExistence type="predicted"/>
<reference evidence="1" key="2">
    <citation type="submission" date="2023-05" db="EMBL/GenBank/DDBJ databases">
        <authorList>
            <person name="Fouks B."/>
        </authorList>
    </citation>
    <scope>NUCLEOTIDE SEQUENCE</scope>
    <source>
        <strain evidence="1">Stay&amp;Tobe</strain>
        <tissue evidence="1">Testes</tissue>
    </source>
</reference>
<comment type="caution">
    <text evidence="1">The sequence shown here is derived from an EMBL/GenBank/DDBJ whole genome shotgun (WGS) entry which is preliminary data.</text>
</comment>
<accession>A0AAD7ZHZ6</accession>
<keyword evidence="2" id="KW-1185">Reference proteome</keyword>
<protein>
    <submittedName>
        <fullName evidence="1">Uncharacterized protein</fullName>
    </submittedName>
</protein>